<feature type="non-terminal residue" evidence="2">
    <location>
        <position position="86"/>
    </location>
</feature>
<evidence type="ECO:0000259" key="1">
    <source>
        <dbReference type="PROSITE" id="PS50238"/>
    </source>
</evidence>
<dbReference type="AlphaFoldDB" id="A0ABD0P5X5"/>
<dbReference type="Gene3D" id="1.10.555.10">
    <property type="entry name" value="Rho GTPase activation protein"/>
    <property type="match status" value="1"/>
</dbReference>
<organism evidence="2 3">
    <name type="scientific">Cirrhinus mrigala</name>
    <name type="common">Mrigala</name>
    <dbReference type="NCBI Taxonomy" id="683832"/>
    <lineage>
        <taxon>Eukaryota</taxon>
        <taxon>Metazoa</taxon>
        <taxon>Chordata</taxon>
        <taxon>Craniata</taxon>
        <taxon>Vertebrata</taxon>
        <taxon>Euteleostomi</taxon>
        <taxon>Actinopterygii</taxon>
        <taxon>Neopterygii</taxon>
        <taxon>Teleostei</taxon>
        <taxon>Ostariophysi</taxon>
        <taxon>Cypriniformes</taxon>
        <taxon>Cyprinidae</taxon>
        <taxon>Labeoninae</taxon>
        <taxon>Labeonini</taxon>
        <taxon>Cirrhinus</taxon>
    </lineage>
</organism>
<dbReference type="InterPro" id="IPR008936">
    <property type="entry name" value="Rho_GTPase_activation_prot"/>
</dbReference>
<protein>
    <recommendedName>
        <fullName evidence="1">Rho-GAP domain-containing protein</fullName>
    </recommendedName>
</protein>
<evidence type="ECO:0000313" key="2">
    <source>
        <dbReference type="EMBL" id="KAL0169419.1"/>
    </source>
</evidence>
<dbReference type="EMBL" id="JAMKFB020000017">
    <property type="protein sequence ID" value="KAL0169419.1"/>
    <property type="molecule type" value="Genomic_DNA"/>
</dbReference>
<dbReference type="InterPro" id="IPR000198">
    <property type="entry name" value="RhoGAP_dom"/>
</dbReference>
<gene>
    <name evidence="2" type="ORF">M9458_034015</name>
</gene>
<feature type="non-terminal residue" evidence="2">
    <location>
        <position position="1"/>
    </location>
</feature>
<evidence type="ECO:0000313" key="3">
    <source>
        <dbReference type="Proteomes" id="UP001529510"/>
    </source>
</evidence>
<proteinExistence type="predicted"/>
<dbReference type="PANTHER" id="PTHR15670">
    <property type="entry name" value="RHO GTPASE ACTIVATING PROTEIN 11A"/>
    <property type="match status" value="1"/>
</dbReference>
<dbReference type="PROSITE" id="PS50238">
    <property type="entry name" value="RHOGAP"/>
    <property type="match status" value="1"/>
</dbReference>
<feature type="domain" description="Rho-GAP" evidence="1">
    <location>
        <begin position="1"/>
        <end position="86"/>
    </location>
</feature>
<reference evidence="2 3" key="1">
    <citation type="submission" date="2024-05" db="EMBL/GenBank/DDBJ databases">
        <title>Genome sequencing and assembly of Indian major carp, Cirrhinus mrigala (Hamilton, 1822).</title>
        <authorList>
            <person name="Mohindra V."/>
            <person name="Chowdhury L.M."/>
            <person name="Lal K."/>
            <person name="Jena J.K."/>
        </authorList>
    </citation>
    <scope>NUCLEOTIDE SEQUENCE [LARGE SCALE GENOMIC DNA]</scope>
    <source>
        <strain evidence="2">CM1030</strain>
        <tissue evidence="2">Blood</tissue>
    </source>
</reference>
<accession>A0ABD0P5X5</accession>
<dbReference type="Proteomes" id="UP001529510">
    <property type="component" value="Unassembled WGS sequence"/>
</dbReference>
<dbReference type="Pfam" id="PF00620">
    <property type="entry name" value="RhoGAP"/>
    <property type="match status" value="1"/>
</dbReference>
<comment type="caution">
    <text evidence="2">The sequence shown here is derived from an EMBL/GenBank/DDBJ whole genome shotgun (WGS) entry which is preliminary data.</text>
</comment>
<dbReference type="InterPro" id="IPR042869">
    <property type="entry name" value="ARHGAP11A/B"/>
</dbReference>
<sequence>TKLDQGEDCLSTALPLDIAGLLKQFFRELPEPVLTTDLHSAFLKAQELPTEEERTSATVLLSCVLPDRNLNTLRYFFSFLKAVSQR</sequence>
<name>A0ABD0P5X5_CIRMR</name>
<dbReference type="SUPFAM" id="SSF48350">
    <property type="entry name" value="GTPase activation domain, GAP"/>
    <property type="match status" value="1"/>
</dbReference>
<dbReference type="PANTHER" id="PTHR15670:SF4">
    <property type="entry name" value="RHO GTPASE-ACTIVATING PROTEIN 11A"/>
    <property type="match status" value="1"/>
</dbReference>
<keyword evidence="3" id="KW-1185">Reference proteome</keyword>